<gene>
    <name evidence="2" type="ordered locus">Turpa_1063</name>
</gene>
<dbReference type="EMBL" id="CP002959">
    <property type="protein sequence ID" value="AFM11712.1"/>
    <property type="molecule type" value="Genomic_DNA"/>
</dbReference>
<proteinExistence type="predicted"/>
<evidence type="ECO:0000313" key="3">
    <source>
        <dbReference type="Proteomes" id="UP000006048"/>
    </source>
</evidence>
<dbReference type="PATRIC" id="fig|869212.3.peg.1040"/>
<dbReference type="InterPro" id="IPR047803">
    <property type="entry name" value="DCD1A/B-like"/>
</dbReference>
<dbReference type="Gene3D" id="3.60.60.10">
    <property type="entry name" value="Penicillin V Acylase, Chain A"/>
    <property type="match status" value="1"/>
</dbReference>
<feature type="domain" description="Peptidase C45 hydrolase" evidence="1">
    <location>
        <begin position="165"/>
        <end position="308"/>
    </location>
</feature>
<dbReference type="AlphaFoldDB" id="I4B355"/>
<reference evidence="2 3" key="1">
    <citation type="submission" date="2012-06" db="EMBL/GenBank/DDBJ databases">
        <title>The complete chromosome of genome of Turneriella parva DSM 21527.</title>
        <authorList>
            <consortium name="US DOE Joint Genome Institute (JGI-PGF)"/>
            <person name="Lucas S."/>
            <person name="Han J."/>
            <person name="Lapidus A."/>
            <person name="Bruce D."/>
            <person name="Goodwin L."/>
            <person name="Pitluck S."/>
            <person name="Peters L."/>
            <person name="Kyrpides N."/>
            <person name="Mavromatis K."/>
            <person name="Ivanova N."/>
            <person name="Mikhailova N."/>
            <person name="Chertkov O."/>
            <person name="Detter J.C."/>
            <person name="Tapia R."/>
            <person name="Han C."/>
            <person name="Land M."/>
            <person name="Hauser L."/>
            <person name="Markowitz V."/>
            <person name="Cheng J.-F."/>
            <person name="Hugenholtz P."/>
            <person name="Woyke T."/>
            <person name="Wu D."/>
            <person name="Gronow S."/>
            <person name="Wellnitz S."/>
            <person name="Brambilla E."/>
            <person name="Klenk H.-P."/>
            <person name="Eisen J.A."/>
        </authorList>
    </citation>
    <scope>NUCLEOTIDE SEQUENCE [LARGE SCALE GENOMIC DNA]</scope>
    <source>
        <strain evidence="3">ATCC BAA-1111 / DSM 21527 / NCTC 11395 / H</strain>
    </source>
</reference>
<dbReference type="HOGENOM" id="CLU_470846_0_0_12"/>
<dbReference type="InterPro" id="IPR005079">
    <property type="entry name" value="Peptidase_C45_hydrolase"/>
</dbReference>
<protein>
    <submittedName>
        <fullName evidence="2">Peptidase C45 acyl-coenzyme A:6-aminopenicillanic acid acyl-transferase</fullName>
    </submittedName>
</protein>
<dbReference type="Proteomes" id="UP000006048">
    <property type="component" value="Chromosome"/>
</dbReference>
<name>I4B355_TURPD</name>
<keyword evidence="3" id="KW-1185">Reference proteome</keyword>
<dbReference type="RefSeq" id="WP_014802229.1">
    <property type="nucleotide sequence ID" value="NC_018020.1"/>
</dbReference>
<sequence length="579" mass="63081">MTPERLIVNPLLEIRLKGTQAQMGAQYGEILAAEGGYEPLLDFYPRMAESLLLSGVPRRLRNGPLRRVAGQLMHWAVNSMSKGRLPQFTERAHAIARAANLSPEMVRHMLVMDVFQNSIGVLGRVGALRQVQGDAGYSGRPLVHALGACTSAVTFGPLSADGELMHARNFDFPGVGVWDKSPTIVYCSPEHGIPYGYIGARGADVPGITAFNAEGLTVTFHTRFHRDVDFTATGVIDLGHEIVSNSRTIEDAINIVSRHKVASTWGIMVTSAKERNAAVIETTAKKMRVTWAKNGRHGQTNHYLHSDMVPGEIATSNGWTSYTVDRLRLLEKFFAEAEQRGGATLTDMQNLLGADFEVDAPGVPRMLGSLIGYVMSVQSVVFKLQSGIVSLSLGEAPTGWGPYYNHEINWSGDALKLVDPAKQKLSAVTAHYASGEALAAYRHFQRAFLTDFQCGPLEQVREHVAQASAYASEDSSLKFVEGALALEAREADVAYRHLVQAAQRETSPYRKAQALLWAARAAAASGRGSEAASLRKEVFVLSHHNIAHFKQAAAKDANQLITKRNYSDMVLSLSMLDAA</sequence>
<dbReference type="InterPro" id="IPR047794">
    <property type="entry name" value="C45_proenzyme-like"/>
</dbReference>
<dbReference type="PANTHER" id="PTHR35190">
    <property type="entry name" value="PROTEIN DCD1B"/>
    <property type="match status" value="1"/>
</dbReference>
<dbReference type="Pfam" id="PF03417">
    <property type="entry name" value="AAT"/>
    <property type="match status" value="1"/>
</dbReference>
<evidence type="ECO:0000259" key="1">
    <source>
        <dbReference type="Pfam" id="PF03417"/>
    </source>
</evidence>
<dbReference type="KEGG" id="tpx:Turpa_1063"/>
<accession>I4B355</accession>
<organism evidence="2 3">
    <name type="scientific">Turneriella parva (strain ATCC BAA-1111 / DSM 21527 / NCTC 11395 / H)</name>
    <name type="common">Leptospira parva</name>
    <dbReference type="NCBI Taxonomy" id="869212"/>
    <lineage>
        <taxon>Bacteria</taxon>
        <taxon>Pseudomonadati</taxon>
        <taxon>Spirochaetota</taxon>
        <taxon>Spirochaetia</taxon>
        <taxon>Leptospirales</taxon>
        <taxon>Leptospiraceae</taxon>
        <taxon>Turneriella</taxon>
    </lineage>
</organism>
<dbReference type="PANTHER" id="PTHR35190:SF2">
    <property type="entry name" value="PROTEIN DCD1B"/>
    <property type="match status" value="1"/>
</dbReference>
<dbReference type="OrthoDB" id="312907at2"/>
<dbReference type="STRING" id="869212.Turpa_1063"/>
<evidence type="ECO:0000313" key="2">
    <source>
        <dbReference type="EMBL" id="AFM11712.1"/>
    </source>
</evidence>
<dbReference type="NCBIfam" id="NF040521">
    <property type="entry name" value="C45_proenzyme"/>
    <property type="match status" value="1"/>
</dbReference>